<keyword evidence="2" id="KW-1133">Transmembrane helix</keyword>
<feature type="region of interest" description="Disordered" evidence="1">
    <location>
        <begin position="291"/>
        <end position="313"/>
    </location>
</feature>
<comment type="caution">
    <text evidence="3">The sequence shown here is derived from an EMBL/GenBank/DDBJ whole genome shotgun (WGS) entry which is preliminary data.</text>
</comment>
<evidence type="ECO:0000256" key="1">
    <source>
        <dbReference type="SAM" id="MobiDB-lite"/>
    </source>
</evidence>
<reference evidence="3" key="1">
    <citation type="submission" date="2021-06" db="EMBL/GenBank/DDBJ databases">
        <authorList>
            <person name="Kallberg Y."/>
            <person name="Tangrot J."/>
            <person name="Rosling A."/>
        </authorList>
    </citation>
    <scope>NUCLEOTIDE SEQUENCE</scope>
    <source>
        <strain evidence="3">FL966</strain>
    </source>
</reference>
<dbReference type="OrthoDB" id="3032252at2759"/>
<name>A0A9N9I416_9GLOM</name>
<dbReference type="AlphaFoldDB" id="A0A9N9I416"/>
<feature type="transmembrane region" description="Helical" evidence="2">
    <location>
        <begin position="202"/>
        <end position="220"/>
    </location>
</feature>
<protein>
    <submittedName>
        <fullName evidence="3">12941_t:CDS:1</fullName>
    </submittedName>
</protein>
<feature type="transmembrane region" description="Helical" evidence="2">
    <location>
        <begin position="160"/>
        <end position="182"/>
    </location>
</feature>
<gene>
    <name evidence="3" type="ORF">CPELLU_LOCUS12827</name>
</gene>
<keyword evidence="2" id="KW-0472">Membrane</keyword>
<organism evidence="3 4">
    <name type="scientific">Cetraspora pellucida</name>
    <dbReference type="NCBI Taxonomy" id="1433469"/>
    <lineage>
        <taxon>Eukaryota</taxon>
        <taxon>Fungi</taxon>
        <taxon>Fungi incertae sedis</taxon>
        <taxon>Mucoromycota</taxon>
        <taxon>Glomeromycotina</taxon>
        <taxon>Glomeromycetes</taxon>
        <taxon>Diversisporales</taxon>
        <taxon>Gigasporaceae</taxon>
        <taxon>Cetraspora</taxon>
    </lineage>
</organism>
<evidence type="ECO:0000256" key="2">
    <source>
        <dbReference type="SAM" id="Phobius"/>
    </source>
</evidence>
<proteinExistence type="predicted"/>
<feature type="transmembrane region" description="Helical" evidence="2">
    <location>
        <begin position="226"/>
        <end position="243"/>
    </location>
</feature>
<keyword evidence="2" id="KW-0812">Transmembrane</keyword>
<dbReference type="EMBL" id="CAJVQA010012814">
    <property type="protein sequence ID" value="CAG8719728.1"/>
    <property type="molecule type" value="Genomic_DNA"/>
</dbReference>
<sequence>MTPSCSSLEARWNAFSPTKCADVLMANNSQNIGDYCPIDGSQAICDNGYYCCNECCQTCTRCYNNSCTTYSCNCWCCDYTYHQSCQIKCPECYTLKLMVQYPIWGGEIITSNITVDYDQALTDAQNFMTTYPVESQVRCYYNPENPLQVLLSIDYSVRTWVLVGISAFILFVMLAIGTNYIFHKASFLQDISYRIFSLQSGIWIGTITPLLMFFLLLVPITNKNLLLILSLCFIAIGWTPLLISSNMEFKSYIFWITEVWNKLHILLTRLFQRLFHNIFNEEKNLPINTANRNENPIIDDSAPPTYEEAIAEP</sequence>
<accession>A0A9N9I416</accession>
<dbReference type="Proteomes" id="UP000789759">
    <property type="component" value="Unassembled WGS sequence"/>
</dbReference>
<keyword evidence="4" id="KW-1185">Reference proteome</keyword>
<evidence type="ECO:0000313" key="4">
    <source>
        <dbReference type="Proteomes" id="UP000789759"/>
    </source>
</evidence>
<evidence type="ECO:0000313" key="3">
    <source>
        <dbReference type="EMBL" id="CAG8719728.1"/>
    </source>
</evidence>